<dbReference type="Proteomes" id="UP000198221">
    <property type="component" value="Chromosome I"/>
</dbReference>
<reference evidence="4" key="1">
    <citation type="submission" date="2016-06" db="EMBL/GenBank/DDBJ databases">
        <authorList>
            <person name="Varghese N."/>
            <person name="Submissions Spin"/>
        </authorList>
    </citation>
    <scope>NUCLEOTIDE SEQUENCE [LARGE SCALE GENOMIC DNA]</scope>
    <source>
        <strain evidence="4">DSM 43819</strain>
    </source>
</reference>
<dbReference type="EMBL" id="LT607754">
    <property type="protein sequence ID" value="SCG47900.1"/>
    <property type="molecule type" value="Genomic_DNA"/>
</dbReference>
<feature type="chain" id="PRO_5039141601" description="LppX_LprAFG lipoprotein" evidence="2">
    <location>
        <begin position="24"/>
        <end position="256"/>
    </location>
</feature>
<gene>
    <name evidence="3" type="ORF">GA0070613_1628</name>
</gene>
<keyword evidence="4" id="KW-1185">Reference proteome</keyword>
<proteinExistence type="predicted"/>
<keyword evidence="2" id="KW-0732">Signal</keyword>
<dbReference type="AlphaFoldDB" id="A0A1C5HPG1"/>
<evidence type="ECO:0000313" key="3">
    <source>
        <dbReference type="EMBL" id="SCG47900.1"/>
    </source>
</evidence>
<sequence>MNARQLMASVVALGAMLTFGAAACGTESSHADTPKVGQQADARPELAAAARGITEQSFRLTLEKAGISGKGVADPRTRTGTMIVDFPKTGRQLFVTVFEDDVYFSELGVPGVSFKTSFRLPRSKVPAGSYLDVMPNDDPSGSHRLVDAVVSVRRDGGGPANGRHLFTGTIDLMATSYADENLRHEFGDKLKAVPFTAAVDDGGRLVEFVIALDTLAPKLGKVRAAWSDFGLQTNPKRQEPSQPTGDVHGLLQALES</sequence>
<evidence type="ECO:0000256" key="2">
    <source>
        <dbReference type="SAM" id="SignalP"/>
    </source>
</evidence>
<feature type="compositionally biased region" description="Polar residues" evidence="1">
    <location>
        <begin position="232"/>
        <end position="244"/>
    </location>
</feature>
<organism evidence="3 4">
    <name type="scientific">Micromonospora inositola</name>
    <dbReference type="NCBI Taxonomy" id="47865"/>
    <lineage>
        <taxon>Bacteria</taxon>
        <taxon>Bacillati</taxon>
        <taxon>Actinomycetota</taxon>
        <taxon>Actinomycetes</taxon>
        <taxon>Micromonosporales</taxon>
        <taxon>Micromonosporaceae</taxon>
        <taxon>Micromonospora</taxon>
    </lineage>
</organism>
<feature type="signal peptide" evidence="2">
    <location>
        <begin position="1"/>
        <end position="23"/>
    </location>
</feature>
<accession>A0A1C5HPG1</accession>
<evidence type="ECO:0008006" key="5">
    <source>
        <dbReference type="Google" id="ProtNLM"/>
    </source>
</evidence>
<dbReference type="PROSITE" id="PS51257">
    <property type="entry name" value="PROKAR_LIPOPROTEIN"/>
    <property type="match status" value="1"/>
</dbReference>
<protein>
    <recommendedName>
        <fullName evidence="5">LppX_LprAFG lipoprotein</fullName>
    </recommendedName>
</protein>
<name>A0A1C5HPG1_9ACTN</name>
<evidence type="ECO:0000256" key="1">
    <source>
        <dbReference type="SAM" id="MobiDB-lite"/>
    </source>
</evidence>
<feature type="region of interest" description="Disordered" evidence="1">
    <location>
        <begin position="232"/>
        <end position="256"/>
    </location>
</feature>
<evidence type="ECO:0000313" key="4">
    <source>
        <dbReference type="Proteomes" id="UP000198221"/>
    </source>
</evidence>